<sequence>MSEQLGVLVIVDQLAFVYDLTYRAGKEEEEGRFCGVEQKFPFWVSGDYFGQVVE</sequence>
<dbReference type="HOGENOM" id="CLU_3050377_0_0_1"/>
<reference evidence="1 2" key="1">
    <citation type="submission" date="2011-11" db="EMBL/GenBank/DDBJ databases">
        <title>The Genome Sequence of Fusarium oxysporum PHW815.</title>
        <authorList>
            <consortium name="The Broad Institute Genome Sequencing Platform"/>
            <person name="Ma L.-J."/>
            <person name="Gale L.R."/>
            <person name="Schwartz D.C."/>
            <person name="Zhou S."/>
            <person name="Corby-Kistler H."/>
            <person name="Young S.K."/>
            <person name="Zeng Q."/>
            <person name="Gargeya S."/>
            <person name="Fitzgerald M."/>
            <person name="Haas B."/>
            <person name="Abouelleil A."/>
            <person name="Alvarado L."/>
            <person name="Arachchi H.M."/>
            <person name="Berlin A."/>
            <person name="Brown A."/>
            <person name="Chapman S.B."/>
            <person name="Chen Z."/>
            <person name="Dunbar C."/>
            <person name="Freedman E."/>
            <person name="Gearin G."/>
            <person name="Goldberg J."/>
            <person name="Griggs A."/>
            <person name="Gujja S."/>
            <person name="Heiman D."/>
            <person name="Howarth C."/>
            <person name="Larson L."/>
            <person name="Lui A."/>
            <person name="MacDonald P.J.P."/>
            <person name="Montmayeur A."/>
            <person name="Murphy C."/>
            <person name="Neiman D."/>
            <person name="Pearson M."/>
            <person name="Priest M."/>
            <person name="Roberts A."/>
            <person name="Saif S."/>
            <person name="Shea T."/>
            <person name="Shenoy N."/>
            <person name="Sisk P."/>
            <person name="Stolte C."/>
            <person name="Sykes S."/>
            <person name="Wortman J."/>
            <person name="Nusbaum C."/>
            <person name="Birren B."/>
        </authorList>
    </citation>
    <scope>NUCLEOTIDE SEQUENCE [LARGE SCALE GENOMIC DNA]</scope>
    <source>
        <strain evidence="1 2">54005</strain>
    </source>
</reference>
<dbReference type="AlphaFoldDB" id="X0B211"/>
<keyword evidence="2" id="KW-1185">Reference proteome</keyword>
<evidence type="ECO:0000313" key="2">
    <source>
        <dbReference type="Proteomes" id="UP000030663"/>
    </source>
</evidence>
<dbReference type="EMBL" id="KI979588">
    <property type="protein sequence ID" value="EXK76150.1"/>
    <property type="molecule type" value="Genomic_DNA"/>
</dbReference>
<evidence type="ECO:0000313" key="1">
    <source>
        <dbReference type="EMBL" id="EXK76150.1"/>
    </source>
</evidence>
<proteinExistence type="predicted"/>
<name>X0B211_FUSOX</name>
<accession>X0B211</accession>
<dbReference type="Proteomes" id="UP000030663">
    <property type="component" value="Unassembled WGS sequence"/>
</dbReference>
<protein>
    <submittedName>
        <fullName evidence="1">Uncharacterized protein</fullName>
    </submittedName>
</protein>
<gene>
    <name evidence="1" type="ORF">FOQG_19092</name>
</gene>
<organism evidence="1 2">
    <name type="scientific">Fusarium oxysporum f. sp. raphani 54005</name>
    <dbReference type="NCBI Taxonomy" id="1089458"/>
    <lineage>
        <taxon>Eukaryota</taxon>
        <taxon>Fungi</taxon>
        <taxon>Dikarya</taxon>
        <taxon>Ascomycota</taxon>
        <taxon>Pezizomycotina</taxon>
        <taxon>Sordariomycetes</taxon>
        <taxon>Hypocreomycetidae</taxon>
        <taxon>Hypocreales</taxon>
        <taxon>Nectriaceae</taxon>
        <taxon>Fusarium</taxon>
        <taxon>Fusarium oxysporum species complex</taxon>
    </lineage>
</organism>